<dbReference type="Gene3D" id="1.10.10.60">
    <property type="entry name" value="Homeodomain-like"/>
    <property type="match status" value="1"/>
</dbReference>
<dbReference type="SMART" id="SM00342">
    <property type="entry name" value="HTH_ARAC"/>
    <property type="match status" value="1"/>
</dbReference>
<reference evidence="5" key="2">
    <citation type="journal article" date="2021" name="PeerJ">
        <title>Extensive microbial diversity within the chicken gut microbiome revealed by metagenomics and culture.</title>
        <authorList>
            <person name="Gilroy R."/>
            <person name="Ravi A."/>
            <person name="Getino M."/>
            <person name="Pursley I."/>
            <person name="Horton D.L."/>
            <person name="Alikhan N.F."/>
            <person name="Baker D."/>
            <person name="Gharbi K."/>
            <person name="Hall N."/>
            <person name="Watson M."/>
            <person name="Adriaenssens E.M."/>
            <person name="Foster-Nyarko E."/>
            <person name="Jarju S."/>
            <person name="Secka A."/>
            <person name="Antonio M."/>
            <person name="Oren A."/>
            <person name="Chaudhuri R.R."/>
            <person name="La Ragione R."/>
            <person name="Hildebrand F."/>
            <person name="Pallen M.J."/>
        </authorList>
    </citation>
    <scope>NUCLEOTIDE SEQUENCE</scope>
    <source>
        <strain evidence="5">G3-4614</strain>
    </source>
</reference>
<dbReference type="InterPro" id="IPR018060">
    <property type="entry name" value="HTH_AraC"/>
</dbReference>
<keyword evidence="1" id="KW-0805">Transcription regulation</keyword>
<keyword evidence="3" id="KW-0804">Transcription</keyword>
<protein>
    <submittedName>
        <fullName evidence="5">AraC family transcriptional regulator</fullName>
    </submittedName>
</protein>
<dbReference type="AlphaFoldDB" id="A0A9D9E3U1"/>
<evidence type="ECO:0000313" key="5">
    <source>
        <dbReference type="EMBL" id="MBO8438207.1"/>
    </source>
</evidence>
<dbReference type="Pfam" id="PF12833">
    <property type="entry name" value="HTH_18"/>
    <property type="match status" value="1"/>
</dbReference>
<evidence type="ECO:0000259" key="4">
    <source>
        <dbReference type="PROSITE" id="PS01124"/>
    </source>
</evidence>
<proteinExistence type="predicted"/>
<feature type="domain" description="HTH araC/xylS-type" evidence="4">
    <location>
        <begin position="178"/>
        <end position="276"/>
    </location>
</feature>
<accession>A0A9D9E3U1</accession>
<organism evidence="5 6">
    <name type="scientific">Candidatus Caccoplasma merdipullorum</name>
    <dbReference type="NCBI Taxonomy" id="2840718"/>
    <lineage>
        <taxon>Bacteria</taxon>
        <taxon>Pseudomonadati</taxon>
        <taxon>Bacteroidota</taxon>
        <taxon>Bacteroidia</taxon>
        <taxon>Bacteroidales</taxon>
        <taxon>Bacteroidaceae</taxon>
        <taxon>Bacteroidaceae incertae sedis</taxon>
        <taxon>Candidatus Caccoplasma</taxon>
    </lineage>
</organism>
<dbReference type="GO" id="GO:0003700">
    <property type="term" value="F:DNA-binding transcription factor activity"/>
    <property type="evidence" value="ECO:0007669"/>
    <property type="project" value="InterPro"/>
</dbReference>
<dbReference type="GO" id="GO:0043565">
    <property type="term" value="F:sequence-specific DNA binding"/>
    <property type="evidence" value="ECO:0007669"/>
    <property type="project" value="InterPro"/>
</dbReference>
<evidence type="ECO:0000313" key="6">
    <source>
        <dbReference type="Proteomes" id="UP000823636"/>
    </source>
</evidence>
<keyword evidence="2" id="KW-0238">DNA-binding</keyword>
<dbReference type="InterPro" id="IPR009057">
    <property type="entry name" value="Homeodomain-like_sf"/>
</dbReference>
<evidence type="ECO:0000256" key="2">
    <source>
        <dbReference type="ARBA" id="ARBA00023125"/>
    </source>
</evidence>
<evidence type="ECO:0000256" key="1">
    <source>
        <dbReference type="ARBA" id="ARBA00023015"/>
    </source>
</evidence>
<gene>
    <name evidence="5" type="ORF">IAC54_04830</name>
</gene>
<name>A0A9D9E3U1_9BACT</name>
<dbReference type="Proteomes" id="UP000823636">
    <property type="component" value="Unassembled WGS sequence"/>
</dbReference>
<dbReference type="EMBL" id="JADIMW010000052">
    <property type="protein sequence ID" value="MBO8438207.1"/>
    <property type="molecule type" value="Genomic_DNA"/>
</dbReference>
<reference evidence="5" key="1">
    <citation type="submission" date="2020-10" db="EMBL/GenBank/DDBJ databases">
        <authorList>
            <person name="Gilroy R."/>
        </authorList>
    </citation>
    <scope>NUCLEOTIDE SEQUENCE</scope>
    <source>
        <strain evidence="5">G3-4614</strain>
    </source>
</reference>
<evidence type="ECO:0000256" key="3">
    <source>
        <dbReference type="ARBA" id="ARBA00023163"/>
    </source>
</evidence>
<sequence length="280" mass="33432">MENNEQLFSDNQFFVSSDISCFREKPMLKVEYIMILFCRRGWMDVVIDLKNYRISANTRFFLFPGTVFTLSMCSDDNEVFCFVSSWAFCREVFMRMEPAFFRFMKEEPCRLLDIKELASMHIFMDSVSMVFSDRENKYRLQIARNCLQNFLFDVYDKGRNRISETPLLHAGRKDDTFHRFMVLVRRFCVSHRQVEFYAEKLCISAKYLSDISRGEVGVSAKQVIDNFVVLEIKSMLLRTGVSMQDIADRLGFPDQSYLGRYFKRHEGLSPREFRRRYMWE</sequence>
<comment type="caution">
    <text evidence="5">The sequence shown here is derived from an EMBL/GenBank/DDBJ whole genome shotgun (WGS) entry which is preliminary data.</text>
</comment>
<dbReference type="PANTHER" id="PTHR43280:SF32">
    <property type="entry name" value="TRANSCRIPTIONAL REGULATORY PROTEIN"/>
    <property type="match status" value="1"/>
</dbReference>
<dbReference type="PROSITE" id="PS01124">
    <property type="entry name" value="HTH_ARAC_FAMILY_2"/>
    <property type="match status" value="1"/>
</dbReference>
<dbReference type="SUPFAM" id="SSF46689">
    <property type="entry name" value="Homeodomain-like"/>
    <property type="match status" value="1"/>
</dbReference>
<dbReference type="PANTHER" id="PTHR43280">
    <property type="entry name" value="ARAC-FAMILY TRANSCRIPTIONAL REGULATOR"/>
    <property type="match status" value="1"/>
</dbReference>